<proteinExistence type="predicted"/>
<sequence>MPVITKIFYKESSDKYWIYIDNDYCTSVRARTFKAMDLEVGREITCPELKELENHHFKHQYGQKSWQQEKVRIDKVKEIIESVSPNLSVSIVGFGADSDEFIPQHPDESGAPDLAVVNNDTGSIVMRVEVTGTEAMRGSDYWVRPDKLTYCQNHSDENVWIVLHYQKPTEKFVFIKPDPTKEYTHKVINIRNTDEHYVIFNDTSPEVKPEEQFRQELLLN</sequence>
<dbReference type="InterPro" id="IPR036388">
    <property type="entry name" value="WH-like_DNA-bd_sf"/>
</dbReference>
<evidence type="ECO:0000313" key="1">
    <source>
        <dbReference type="EMBL" id="ACV25469.1"/>
    </source>
</evidence>
<name>C7R638_KANKD</name>
<dbReference type="OrthoDB" id="8479526at2"/>
<keyword evidence="2" id="KW-1185">Reference proteome</keyword>
<reference evidence="1 2" key="1">
    <citation type="journal article" date="2009" name="Stand. Genomic Sci.">
        <title>Complete genome sequence of Kangiella koreensis type strain (SW-125).</title>
        <authorList>
            <person name="Han C."/>
            <person name="Sikorski J."/>
            <person name="Lapidus A."/>
            <person name="Nolan M."/>
            <person name="Glavina Del Rio T."/>
            <person name="Tice H."/>
            <person name="Cheng J.F."/>
            <person name="Lucas S."/>
            <person name="Chen F."/>
            <person name="Copeland A."/>
            <person name="Ivanova N."/>
            <person name="Mavromatis K."/>
            <person name="Ovchinnikova G."/>
            <person name="Pati A."/>
            <person name="Bruce D."/>
            <person name="Goodwin L."/>
            <person name="Pitluck S."/>
            <person name="Chen A."/>
            <person name="Palaniappan K."/>
            <person name="Land M."/>
            <person name="Hauser L."/>
            <person name="Chang Y.J."/>
            <person name="Jeffries C.D."/>
            <person name="Chain P."/>
            <person name="Saunders E."/>
            <person name="Brettin T."/>
            <person name="Goker M."/>
            <person name="Tindall B.J."/>
            <person name="Bristow J."/>
            <person name="Eisen J.A."/>
            <person name="Markowitz V."/>
            <person name="Hugenholtz P."/>
            <person name="Kyrpides N.C."/>
            <person name="Klenk H.P."/>
            <person name="Detter J.C."/>
        </authorList>
    </citation>
    <scope>NUCLEOTIDE SEQUENCE [LARGE SCALE GENOMIC DNA]</scope>
    <source>
        <strain evidence="2">DSM 16069 / KCTC 12182 / SW-125</strain>
    </source>
</reference>
<gene>
    <name evidence="1" type="ordered locus">Kkor_0047</name>
</gene>
<protein>
    <submittedName>
        <fullName evidence="1">Uncharacterized protein</fullName>
    </submittedName>
</protein>
<dbReference type="STRING" id="523791.Kkor_0047"/>
<dbReference type="RefSeq" id="WP_012799984.1">
    <property type="nucleotide sequence ID" value="NC_013166.1"/>
</dbReference>
<evidence type="ECO:0000313" key="2">
    <source>
        <dbReference type="Proteomes" id="UP000001231"/>
    </source>
</evidence>
<dbReference type="Proteomes" id="UP000001231">
    <property type="component" value="Chromosome"/>
</dbReference>
<dbReference type="EMBL" id="CP001707">
    <property type="protein sequence ID" value="ACV25469.1"/>
    <property type="molecule type" value="Genomic_DNA"/>
</dbReference>
<dbReference type="HOGENOM" id="CLU_1254541_0_0_6"/>
<dbReference type="InParanoid" id="C7R638"/>
<dbReference type="eggNOG" id="ENOG5033XSP">
    <property type="taxonomic scope" value="Bacteria"/>
</dbReference>
<dbReference type="KEGG" id="kko:Kkor_0047"/>
<dbReference type="AlphaFoldDB" id="C7R638"/>
<organism evidence="1 2">
    <name type="scientific">Kangiella koreensis (strain DSM 16069 / JCM 12317 / KCTC 12182 / SW-125)</name>
    <dbReference type="NCBI Taxonomy" id="523791"/>
    <lineage>
        <taxon>Bacteria</taxon>
        <taxon>Pseudomonadati</taxon>
        <taxon>Pseudomonadota</taxon>
        <taxon>Gammaproteobacteria</taxon>
        <taxon>Kangiellales</taxon>
        <taxon>Kangiellaceae</taxon>
        <taxon>Kangiella</taxon>
    </lineage>
</organism>
<dbReference type="Gene3D" id="1.10.10.10">
    <property type="entry name" value="Winged helix-like DNA-binding domain superfamily/Winged helix DNA-binding domain"/>
    <property type="match status" value="1"/>
</dbReference>
<accession>C7R638</accession>